<proteinExistence type="predicted"/>
<evidence type="ECO:0000259" key="1">
    <source>
        <dbReference type="PROSITE" id="PS51269"/>
    </source>
</evidence>
<dbReference type="InterPro" id="IPR047155">
    <property type="entry name" value="COMMD4/6/7/8"/>
</dbReference>
<dbReference type="InterPro" id="IPR017920">
    <property type="entry name" value="COMM"/>
</dbReference>
<organism evidence="2">
    <name type="scientific">Ornithodoros turicata</name>
    <dbReference type="NCBI Taxonomy" id="34597"/>
    <lineage>
        <taxon>Eukaryota</taxon>
        <taxon>Metazoa</taxon>
        <taxon>Ecdysozoa</taxon>
        <taxon>Arthropoda</taxon>
        <taxon>Chelicerata</taxon>
        <taxon>Arachnida</taxon>
        <taxon>Acari</taxon>
        <taxon>Parasitiformes</taxon>
        <taxon>Ixodida</taxon>
        <taxon>Ixodoidea</taxon>
        <taxon>Argasidae</taxon>
        <taxon>Ornithodorinae</taxon>
        <taxon>Ornithodoros</taxon>
    </lineage>
</organism>
<reference evidence="2" key="1">
    <citation type="submission" date="2018-03" db="EMBL/GenBank/DDBJ databases">
        <title>The relapsing fever spirochete Borrelia turicatae persists in the highly oxidative environment of its soft-bodied tick vector.</title>
        <authorList>
            <person name="Bourret T.J."/>
            <person name="Boyle W.K."/>
            <person name="Valenzuela J.G."/>
            <person name="Oliveira F."/>
            <person name="Lopez J.E."/>
        </authorList>
    </citation>
    <scope>NUCLEOTIDE SEQUENCE</scope>
    <source>
        <strain evidence="2">Kansas strain/isolate</strain>
        <tissue evidence="2">Salivary glands</tissue>
    </source>
</reference>
<dbReference type="Pfam" id="PF21672">
    <property type="entry name" value="COMM_HN"/>
    <property type="match status" value="1"/>
</dbReference>
<feature type="domain" description="COMM" evidence="1">
    <location>
        <begin position="131"/>
        <end position="198"/>
    </location>
</feature>
<dbReference type="EMBL" id="GGLE01001379">
    <property type="protein sequence ID" value="MBY05505.1"/>
    <property type="molecule type" value="Transcribed_RNA"/>
</dbReference>
<accession>A0A2R5L7S0</accession>
<dbReference type="AlphaFoldDB" id="A0A2R5L7S0"/>
<dbReference type="PROSITE" id="PS51269">
    <property type="entry name" value="COMM"/>
    <property type="match status" value="1"/>
</dbReference>
<name>A0A2R5L7S0_9ACAR</name>
<protein>
    <recommendedName>
        <fullName evidence="1">COMM domain-containing protein</fullName>
    </recommendedName>
</protein>
<sequence>MRFKFCGDRDCPDWLLAEIASMSKMTSVKIKLLGVQIVSSLLGTGMDHDKINKLTADSKFTHDDLKGIIVALEYIFRNATRFAVDEESLVNELQQLGLPKEHSTSLSKVYADKSPDILEVLKKKSLRLSCLEGNPSWRVDYVLESSVAGEVNAPSIQMNLRVKEEDVVTPVHFTLPTEKCGVLLHELKAAHKLMKELEQT</sequence>
<dbReference type="PANTHER" id="PTHR16231:SF4">
    <property type="entry name" value="COMM DOMAIN-CONTAINING PROTEIN 4"/>
    <property type="match status" value="1"/>
</dbReference>
<dbReference type="PANTHER" id="PTHR16231">
    <property type="entry name" value="COMM DOMAIN-CONTAINING PROTEIN 4-8 FAMILY MEMBER"/>
    <property type="match status" value="1"/>
</dbReference>
<evidence type="ECO:0000313" key="2">
    <source>
        <dbReference type="EMBL" id="MBY05505.1"/>
    </source>
</evidence>
<dbReference type="Pfam" id="PF07258">
    <property type="entry name" value="COMM_domain"/>
    <property type="match status" value="1"/>
</dbReference>